<evidence type="ECO:0000313" key="2">
    <source>
        <dbReference type="EMBL" id="MBC2331017.1"/>
    </source>
</evidence>
<organism evidence="2 3">
    <name type="scientific">Listeria swaminathanii</name>
    <dbReference type="NCBI Taxonomy" id="2713501"/>
    <lineage>
        <taxon>Bacteria</taxon>
        <taxon>Bacillati</taxon>
        <taxon>Bacillota</taxon>
        <taxon>Bacilli</taxon>
        <taxon>Bacillales</taxon>
        <taxon>Listeriaceae</taxon>
        <taxon>Listeria</taxon>
    </lineage>
</organism>
<dbReference type="SUPFAM" id="SSF52980">
    <property type="entry name" value="Restriction endonuclease-like"/>
    <property type="match status" value="1"/>
</dbReference>
<dbReference type="InterPro" id="IPR011335">
    <property type="entry name" value="Restrct_endonuc-II-like"/>
</dbReference>
<comment type="caution">
    <text evidence="2">The sequence shown here is derived from an EMBL/GenBank/DDBJ whole genome shotgun (WGS) entry which is preliminary data.</text>
</comment>
<gene>
    <name evidence="2" type="ORF">HCX62_13330</name>
</gene>
<dbReference type="Proteomes" id="UP000572016">
    <property type="component" value="Unassembled WGS sequence"/>
</dbReference>
<dbReference type="InterPro" id="IPR011856">
    <property type="entry name" value="tRNA_endonuc-like_dom_sf"/>
</dbReference>
<dbReference type="AlphaFoldDB" id="A0A7X1DP87"/>
<dbReference type="RefSeq" id="WP_185481429.1">
    <property type="nucleotide sequence ID" value="NZ_JAATOD010000006.1"/>
</dbReference>
<protein>
    <submittedName>
        <fullName evidence="2">Restriction endonuclease</fullName>
    </submittedName>
</protein>
<sequence length="246" mass="28888">MSKQSQAKGEKFESIIEKLYIQIAENERIKADVDVRVPMLGSDGASHEIDVLYSFEYFGLKYRVAIECKNWKNPINVGELRNFYYKLEHIGNINGIFISAESEFQDGAKKVSDYNGIRLVKYSEFEQFINGQHEQYLVPDYKTIGDPFWMFMNCRGKNSIEQNLFLEDGIFLFESRYFAEEFQKKCLSAYSNLELVGVSQKHLKEIALLKENKIPVKLFNQFTTDLDKVPYHFWNLDSEDIKIYIR</sequence>
<evidence type="ECO:0000259" key="1">
    <source>
        <dbReference type="Pfam" id="PF04471"/>
    </source>
</evidence>
<keyword evidence="2" id="KW-0378">Hydrolase</keyword>
<proteinExistence type="predicted"/>
<dbReference type="EMBL" id="JAATOD010000006">
    <property type="protein sequence ID" value="MBC2331017.1"/>
    <property type="molecule type" value="Genomic_DNA"/>
</dbReference>
<accession>A0A7X1DP87</accession>
<feature type="domain" description="Restriction endonuclease type IV Mrr" evidence="1">
    <location>
        <begin position="9"/>
        <end position="128"/>
    </location>
</feature>
<keyword evidence="2" id="KW-0540">Nuclease</keyword>
<reference evidence="2 3" key="1">
    <citation type="submission" date="2020-03" db="EMBL/GenBank/DDBJ databases">
        <title>Soil Listeria distribution.</title>
        <authorList>
            <person name="Liao J."/>
            <person name="Wiedmann M."/>
        </authorList>
    </citation>
    <scope>NUCLEOTIDE SEQUENCE [LARGE SCALE GENOMIC DNA]</scope>
    <source>
        <strain evidence="2 3">FSL L7-0020</strain>
    </source>
</reference>
<dbReference type="InterPro" id="IPR007560">
    <property type="entry name" value="Restrct_endonuc_IV_Mrr"/>
</dbReference>
<evidence type="ECO:0000313" key="3">
    <source>
        <dbReference type="Proteomes" id="UP000572016"/>
    </source>
</evidence>
<dbReference type="GO" id="GO:0003677">
    <property type="term" value="F:DNA binding"/>
    <property type="evidence" value="ECO:0007669"/>
    <property type="project" value="InterPro"/>
</dbReference>
<dbReference type="Gene3D" id="3.40.1350.10">
    <property type="match status" value="1"/>
</dbReference>
<dbReference type="GO" id="GO:0004519">
    <property type="term" value="F:endonuclease activity"/>
    <property type="evidence" value="ECO:0007669"/>
    <property type="project" value="UniProtKB-KW"/>
</dbReference>
<dbReference type="Pfam" id="PF04471">
    <property type="entry name" value="Mrr_cat"/>
    <property type="match status" value="1"/>
</dbReference>
<name>A0A7X1DP87_9LIST</name>
<dbReference type="GO" id="GO:0009307">
    <property type="term" value="P:DNA restriction-modification system"/>
    <property type="evidence" value="ECO:0007669"/>
    <property type="project" value="InterPro"/>
</dbReference>
<keyword evidence="2" id="KW-0255">Endonuclease</keyword>